<feature type="compositionally biased region" description="Polar residues" evidence="1">
    <location>
        <begin position="92"/>
        <end position="101"/>
    </location>
</feature>
<gene>
    <name evidence="2" type="ORF">CYMTET_10392</name>
</gene>
<feature type="compositionally biased region" description="Basic and acidic residues" evidence="1">
    <location>
        <begin position="78"/>
        <end position="90"/>
    </location>
</feature>
<evidence type="ECO:0000313" key="2">
    <source>
        <dbReference type="EMBL" id="KAK3281842.1"/>
    </source>
</evidence>
<sequence>MRLQMRRRTRDEMQFMSREPSGKKWKRAVDESLRGATSVEQVLSETLHVLRPDILDAPPSSEPRTEDLQQETMPALPKRGEGAQARERSPDLSGQNVATKM</sequence>
<dbReference type="AlphaFoldDB" id="A0AAE0GPF3"/>
<dbReference type="EMBL" id="LGRX02003685">
    <property type="protein sequence ID" value="KAK3281842.1"/>
    <property type="molecule type" value="Genomic_DNA"/>
</dbReference>
<evidence type="ECO:0000256" key="1">
    <source>
        <dbReference type="SAM" id="MobiDB-lite"/>
    </source>
</evidence>
<proteinExistence type="predicted"/>
<feature type="region of interest" description="Disordered" evidence="1">
    <location>
        <begin position="53"/>
        <end position="101"/>
    </location>
</feature>
<evidence type="ECO:0000313" key="3">
    <source>
        <dbReference type="Proteomes" id="UP001190700"/>
    </source>
</evidence>
<dbReference type="Proteomes" id="UP001190700">
    <property type="component" value="Unassembled WGS sequence"/>
</dbReference>
<reference evidence="2 3" key="1">
    <citation type="journal article" date="2015" name="Genome Biol. Evol.">
        <title>Comparative Genomics of a Bacterivorous Green Alga Reveals Evolutionary Causalities and Consequences of Phago-Mixotrophic Mode of Nutrition.</title>
        <authorList>
            <person name="Burns J.A."/>
            <person name="Paasch A."/>
            <person name="Narechania A."/>
            <person name="Kim E."/>
        </authorList>
    </citation>
    <scope>NUCLEOTIDE SEQUENCE [LARGE SCALE GENOMIC DNA]</scope>
    <source>
        <strain evidence="2 3">PLY_AMNH</strain>
    </source>
</reference>
<keyword evidence="3" id="KW-1185">Reference proteome</keyword>
<organism evidence="2 3">
    <name type="scientific">Cymbomonas tetramitiformis</name>
    <dbReference type="NCBI Taxonomy" id="36881"/>
    <lineage>
        <taxon>Eukaryota</taxon>
        <taxon>Viridiplantae</taxon>
        <taxon>Chlorophyta</taxon>
        <taxon>Pyramimonadophyceae</taxon>
        <taxon>Pyramimonadales</taxon>
        <taxon>Pyramimonadaceae</taxon>
        <taxon>Cymbomonas</taxon>
    </lineage>
</organism>
<accession>A0AAE0GPF3</accession>
<feature type="region of interest" description="Disordered" evidence="1">
    <location>
        <begin position="1"/>
        <end position="27"/>
    </location>
</feature>
<comment type="caution">
    <text evidence="2">The sequence shown here is derived from an EMBL/GenBank/DDBJ whole genome shotgun (WGS) entry which is preliminary data.</text>
</comment>
<name>A0AAE0GPF3_9CHLO</name>
<protein>
    <submittedName>
        <fullName evidence="2">Uncharacterized protein</fullName>
    </submittedName>
</protein>